<dbReference type="GO" id="GO:0018279">
    <property type="term" value="P:protein N-linked glycosylation via asparagine"/>
    <property type="evidence" value="ECO:0007669"/>
    <property type="project" value="TreeGrafter"/>
</dbReference>
<dbReference type="FunCoup" id="A0A2V0NTC8">
    <property type="interactions" value="1040"/>
</dbReference>
<keyword evidence="7 9" id="KW-1133">Transmembrane helix</keyword>
<evidence type="ECO:0000256" key="6">
    <source>
        <dbReference type="ARBA" id="ARBA00022824"/>
    </source>
</evidence>
<feature type="transmembrane region" description="Helical" evidence="9">
    <location>
        <begin position="195"/>
        <end position="212"/>
    </location>
</feature>
<evidence type="ECO:0000256" key="10">
    <source>
        <dbReference type="SAM" id="SignalP"/>
    </source>
</evidence>
<keyword evidence="8 9" id="KW-0472">Membrane</keyword>
<feature type="transmembrane region" description="Helical" evidence="9">
    <location>
        <begin position="308"/>
        <end position="328"/>
    </location>
</feature>
<accession>A0A2V0NTC8</accession>
<dbReference type="STRING" id="307507.A0A2V0NTC8"/>
<feature type="signal peptide" evidence="10">
    <location>
        <begin position="1"/>
        <end position="26"/>
    </location>
</feature>
<comment type="similarity">
    <text evidence="3">Belongs to the OST3/OST6 family.</text>
</comment>
<gene>
    <name evidence="11" type="ORF">Rsub_01721</name>
</gene>
<dbReference type="AlphaFoldDB" id="A0A2V0NTC8"/>
<dbReference type="Gene3D" id="3.40.30.10">
    <property type="entry name" value="Glutaredoxin"/>
    <property type="match status" value="1"/>
</dbReference>
<name>A0A2V0NTC8_9CHLO</name>
<feature type="transmembrane region" description="Helical" evidence="9">
    <location>
        <begin position="276"/>
        <end position="296"/>
    </location>
</feature>
<dbReference type="OrthoDB" id="67566at2759"/>
<dbReference type="GO" id="GO:0008250">
    <property type="term" value="C:oligosaccharyltransferase complex"/>
    <property type="evidence" value="ECO:0007669"/>
    <property type="project" value="TreeGrafter"/>
</dbReference>
<dbReference type="PANTHER" id="PTHR12692">
    <property type="entry name" value="DOLICHYL-DIPHOSPHOOLIGOSACCHARIDE--PROTEIN GLYCOSYLTRANSFERASE-RELATED"/>
    <property type="match status" value="1"/>
</dbReference>
<evidence type="ECO:0000313" key="12">
    <source>
        <dbReference type="Proteomes" id="UP000247498"/>
    </source>
</evidence>
<evidence type="ECO:0000256" key="3">
    <source>
        <dbReference type="ARBA" id="ARBA00009561"/>
    </source>
</evidence>
<dbReference type="Pfam" id="PF04756">
    <property type="entry name" value="OST3_OST6"/>
    <property type="match status" value="1"/>
</dbReference>
<dbReference type="Proteomes" id="UP000247498">
    <property type="component" value="Unassembled WGS sequence"/>
</dbReference>
<evidence type="ECO:0000256" key="7">
    <source>
        <dbReference type="ARBA" id="ARBA00022989"/>
    </source>
</evidence>
<evidence type="ECO:0000256" key="5">
    <source>
        <dbReference type="ARBA" id="ARBA00022729"/>
    </source>
</evidence>
<dbReference type="PROSITE" id="PS51257">
    <property type="entry name" value="PROKAR_LIPOPROTEIN"/>
    <property type="match status" value="1"/>
</dbReference>
<evidence type="ECO:0000256" key="2">
    <source>
        <dbReference type="ARBA" id="ARBA00004477"/>
    </source>
</evidence>
<dbReference type="PANTHER" id="PTHR12692:SF0">
    <property type="entry name" value="GH11935P"/>
    <property type="match status" value="1"/>
</dbReference>
<evidence type="ECO:0000256" key="8">
    <source>
        <dbReference type="ARBA" id="ARBA00023136"/>
    </source>
</evidence>
<evidence type="ECO:0000256" key="1">
    <source>
        <dbReference type="ARBA" id="ARBA00002791"/>
    </source>
</evidence>
<keyword evidence="5 10" id="KW-0732">Signal</keyword>
<organism evidence="11 12">
    <name type="scientific">Raphidocelis subcapitata</name>
    <dbReference type="NCBI Taxonomy" id="307507"/>
    <lineage>
        <taxon>Eukaryota</taxon>
        <taxon>Viridiplantae</taxon>
        <taxon>Chlorophyta</taxon>
        <taxon>core chlorophytes</taxon>
        <taxon>Chlorophyceae</taxon>
        <taxon>CS clade</taxon>
        <taxon>Sphaeropleales</taxon>
        <taxon>Selenastraceae</taxon>
        <taxon>Raphidocelis</taxon>
    </lineage>
</organism>
<feature type="transmembrane region" description="Helical" evidence="9">
    <location>
        <begin position="224"/>
        <end position="246"/>
    </location>
</feature>
<dbReference type="EMBL" id="BDRX01000006">
    <property type="protein sequence ID" value="GBF88820.1"/>
    <property type="molecule type" value="Genomic_DNA"/>
</dbReference>
<evidence type="ECO:0000256" key="4">
    <source>
        <dbReference type="ARBA" id="ARBA00022692"/>
    </source>
</evidence>
<keyword evidence="12" id="KW-1185">Reference proteome</keyword>
<dbReference type="InParanoid" id="A0A2V0NTC8"/>
<evidence type="ECO:0000256" key="9">
    <source>
        <dbReference type="SAM" id="Phobius"/>
    </source>
</evidence>
<comment type="caution">
    <text evidence="11">The sequence shown here is derived from an EMBL/GenBank/DDBJ whole genome shotgun (WGS) entry which is preliminary data.</text>
</comment>
<protein>
    <submittedName>
        <fullName evidence="11">Uncharacterized protein</fullName>
    </submittedName>
</protein>
<dbReference type="InterPro" id="IPR021149">
    <property type="entry name" value="OligosaccharylTrfase_OST3/OST6"/>
</dbReference>
<feature type="chain" id="PRO_5015938609" evidence="10">
    <location>
        <begin position="27"/>
        <end position="340"/>
    </location>
</feature>
<keyword evidence="4 9" id="KW-0812">Transmembrane</keyword>
<sequence>MQPHRARASAAACLVALLACASAADAAAVDPRVTRLLELEAASKNGLVRFDESLFDELALSPDRPYHLILFGSAKRFMESPKLQLSKLKKEFIYAAKAFKAGPDASRVFFVDMWYDDSAPVFSRLGLQALPAVVHWGPGQAGKPGKKVALPDAAKCGAGLSTYPWPAESIAEFIKGRASLSHAPIDRPSFLKSPLFPLFALAALAAGGAAAWRLYNSPIARMTWLWALGALAVYGFATSGGMYNIIRGMPLVIHTREGKVKWWLEQRQGQLGAEGFLMGSSYIIFSACISLMVYALPHVKNARLRGGLSVLATVVAGAVGRGIFAAYVTKSGMRMRSFFF</sequence>
<comment type="function">
    <text evidence="1">Subunit of the oligosaccharyl transferase (OST) complex that catalyzes the initial transfer of a defined glycan (Glc(3)Man(9)GlcNAc(2) in eukaryotes) from the lipid carrier dolichol-pyrophosphate to an asparagine residue within an Asn-X-Ser/Thr consensus motif in nascent polypeptide chains, the first step in protein N-glycosylation. N-glycosylation occurs cotranslationally and the complex associates with the Sec61 complex at the channel-forming translocon complex that mediates protein translocation across the endoplasmic reticulum (ER). All subunits are required for a maximal enzyme activity.</text>
</comment>
<comment type="subcellular location">
    <subcellularLocation>
        <location evidence="2">Endoplasmic reticulum membrane</location>
        <topology evidence="2">Multi-pass membrane protein</topology>
    </subcellularLocation>
</comment>
<proteinExistence type="inferred from homology"/>
<keyword evidence="6" id="KW-0256">Endoplasmic reticulum</keyword>
<reference evidence="11 12" key="1">
    <citation type="journal article" date="2018" name="Sci. Rep.">
        <title>Raphidocelis subcapitata (=Pseudokirchneriella subcapitata) provides an insight into genome evolution and environmental adaptations in the Sphaeropleales.</title>
        <authorList>
            <person name="Suzuki S."/>
            <person name="Yamaguchi H."/>
            <person name="Nakajima N."/>
            <person name="Kawachi M."/>
        </authorList>
    </citation>
    <scope>NUCLEOTIDE SEQUENCE [LARGE SCALE GENOMIC DNA]</scope>
    <source>
        <strain evidence="11 12">NIES-35</strain>
    </source>
</reference>
<evidence type="ECO:0000313" key="11">
    <source>
        <dbReference type="EMBL" id="GBF88820.1"/>
    </source>
</evidence>